<dbReference type="AlphaFoldDB" id="A0A7R7EIT8"/>
<evidence type="ECO:0000259" key="2">
    <source>
        <dbReference type="Pfam" id="PF01478"/>
    </source>
</evidence>
<keyword evidence="4" id="KW-1185">Reference proteome</keyword>
<feature type="domain" description="Prepilin type IV endopeptidase peptidase" evidence="2">
    <location>
        <begin position="10"/>
        <end position="105"/>
    </location>
</feature>
<keyword evidence="1" id="KW-1133">Transmembrane helix</keyword>
<dbReference type="Gene3D" id="1.20.120.1220">
    <property type="match status" value="1"/>
</dbReference>
<feature type="transmembrane region" description="Helical" evidence="1">
    <location>
        <begin position="77"/>
        <end position="107"/>
    </location>
</feature>
<dbReference type="Proteomes" id="UP000595897">
    <property type="component" value="Chromosome"/>
</dbReference>
<evidence type="ECO:0000313" key="4">
    <source>
        <dbReference type="Proteomes" id="UP000595897"/>
    </source>
</evidence>
<name>A0A7R7EIT8_9FIRM</name>
<reference evidence="3 4" key="1">
    <citation type="submission" date="2020-11" db="EMBL/GenBank/DDBJ databases">
        <title>Draft genome sequencing of a Lachnospiraceae strain isolated from anoxic soil subjected to BSD treatment.</title>
        <authorList>
            <person name="Uek A."/>
            <person name="Tonouchi A."/>
        </authorList>
    </citation>
    <scope>NUCLEOTIDE SEQUENCE [LARGE SCALE GENOMIC DNA]</scope>
    <source>
        <strain evidence="3 4">TB5</strain>
    </source>
</reference>
<dbReference type="EMBL" id="AP024169">
    <property type="protein sequence ID" value="BCN29529.1"/>
    <property type="molecule type" value="Genomic_DNA"/>
</dbReference>
<evidence type="ECO:0000313" key="3">
    <source>
        <dbReference type="EMBL" id="BCN29529.1"/>
    </source>
</evidence>
<sequence>MKEIVLYVCYIVILVYAAYQDSKTFKVSNQVHIVILILSLFSNGNLLIRVLGALVITIPFLYIGIKTNQLGGGDIKFIFANGVFLGFCNNYIGIVIGLILVIILFFIRKCKKLSNKQRMIPLIPYLVVGYFIIYNSQLLLGRS</sequence>
<dbReference type="GO" id="GO:0004190">
    <property type="term" value="F:aspartic-type endopeptidase activity"/>
    <property type="evidence" value="ECO:0007669"/>
    <property type="project" value="InterPro"/>
</dbReference>
<gene>
    <name evidence="3" type="ORF">bsdtb5_08240</name>
</gene>
<accession>A0A7R7EIT8</accession>
<keyword evidence="1" id="KW-0472">Membrane</keyword>
<organism evidence="3 4">
    <name type="scientific">Anaeromicropila herbilytica</name>
    <dbReference type="NCBI Taxonomy" id="2785025"/>
    <lineage>
        <taxon>Bacteria</taxon>
        <taxon>Bacillati</taxon>
        <taxon>Bacillota</taxon>
        <taxon>Clostridia</taxon>
        <taxon>Lachnospirales</taxon>
        <taxon>Lachnospiraceae</taxon>
        <taxon>Anaeromicropila</taxon>
    </lineage>
</organism>
<dbReference type="InterPro" id="IPR000045">
    <property type="entry name" value="Prepilin_IV_endopep_pep"/>
</dbReference>
<dbReference type="KEGG" id="ahb:bsdtb5_08240"/>
<dbReference type="GO" id="GO:0016020">
    <property type="term" value="C:membrane"/>
    <property type="evidence" value="ECO:0007669"/>
    <property type="project" value="InterPro"/>
</dbReference>
<keyword evidence="1" id="KW-0812">Transmembrane</keyword>
<protein>
    <recommendedName>
        <fullName evidence="2">Prepilin type IV endopeptidase peptidase domain-containing protein</fullName>
    </recommendedName>
</protein>
<proteinExistence type="predicted"/>
<evidence type="ECO:0000256" key="1">
    <source>
        <dbReference type="SAM" id="Phobius"/>
    </source>
</evidence>
<feature type="transmembrane region" description="Helical" evidence="1">
    <location>
        <begin position="119"/>
        <end position="140"/>
    </location>
</feature>
<dbReference type="RefSeq" id="WP_271714800.1">
    <property type="nucleotide sequence ID" value="NZ_AP024169.1"/>
</dbReference>
<feature type="transmembrane region" description="Helical" evidence="1">
    <location>
        <begin position="46"/>
        <end position="65"/>
    </location>
</feature>
<dbReference type="Pfam" id="PF01478">
    <property type="entry name" value="Peptidase_A24"/>
    <property type="match status" value="1"/>
</dbReference>